<dbReference type="InterPro" id="IPR057253">
    <property type="entry name" value="CoiA-like_N"/>
</dbReference>
<feature type="domain" description="Competence protein CoiA nuclease-like" evidence="1">
    <location>
        <begin position="67"/>
        <end position="223"/>
    </location>
</feature>
<dbReference type="Pfam" id="PF25166">
    <property type="entry name" value="CoiA_C"/>
    <property type="match status" value="1"/>
</dbReference>
<dbReference type="InterPro" id="IPR021176">
    <property type="entry name" value="Competence-induced_CoiA"/>
</dbReference>
<feature type="domain" description="Competence protein CoiA-like N-terminal" evidence="2">
    <location>
        <begin position="16"/>
        <end position="62"/>
    </location>
</feature>
<protein>
    <submittedName>
        <fullName evidence="4">Competence protein CoiA</fullName>
    </submittedName>
</protein>
<dbReference type="RefSeq" id="WP_390307880.1">
    <property type="nucleotide sequence ID" value="NZ_JBHRRZ010000039.1"/>
</dbReference>
<evidence type="ECO:0000259" key="1">
    <source>
        <dbReference type="Pfam" id="PF06054"/>
    </source>
</evidence>
<accession>A0ABV7AA05</accession>
<reference evidence="5" key="1">
    <citation type="journal article" date="2019" name="Int. J. Syst. Evol. Microbiol.">
        <title>The Global Catalogue of Microorganisms (GCM) 10K type strain sequencing project: providing services to taxonomists for standard genome sequencing and annotation.</title>
        <authorList>
            <consortium name="The Broad Institute Genomics Platform"/>
            <consortium name="The Broad Institute Genome Sequencing Center for Infectious Disease"/>
            <person name="Wu L."/>
            <person name="Ma J."/>
        </authorList>
    </citation>
    <scope>NUCLEOTIDE SEQUENCE [LARGE SCALE GENOMIC DNA]</scope>
    <source>
        <strain evidence="5">KCTC 13193</strain>
    </source>
</reference>
<gene>
    <name evidence="4" type="ORF">ACFODW_16460</name>
</gene>
<organism evidence="4 5">
    <name type="scientific">Virgibacillus sediminis</name>
    <dbReference type="NCBI Taxonomy" id="202260"/>
    <lineage>
        <taxon>Bacteria</taxon>
        <taxon>Bacillati</taxon>
        <taxon>Bacillota</taxon>
        <taxon>Bacilli</taxon>
        <taxon>Bacillales</taxon>
        <taxon>Bacillaceae</taxon>
        <taxon>Virgibacillus</taxon>
    </lineage>
</organism>
<dbReference type="Proteomes" id="UP001595387">
    <property type="component" value="Unassembled WGS sequence"/>
</dbReference>
<evidence type="ECO:0000313" key="5">
    <source>
        <dbReference type="Proteomes" id="UP001595387"/>
    </source>
</evidence>
<evidence type="ECO:0000313" key="4">
    <source>
        <dbReference type="EMBL" id="MFC2949917.1"/>
    </source>
</evidence>
<dbReference type="Pfam" id="PF06054">
    <property type="entry name" value="CoiA_nuc"/>
    <property type="match status" value="1"/>
</dbReference>
<dbReference type="Pfam" id="PF25164">
    <property type="entry name" value="CoiA_N"/>
    <property type="match status" value="1"/>
</dbReference>
<evidence type="ECO:0000259" key="3">
    <source>
        <dbReference type="Pfam" id="PF25166"/>
    </source>
</evidence>
<dbReference type="PIRSF" id="PIRSF007487">
    <property type="entry name" value="Competence-induced_CoiA_bac"/>
    <property type="match status" value="1"/>
</dbReference>
<name>A0ABV7AA05_9BACI</name>
<proteinExistence type="predicted"/>
<dbReference type="InterPro" id="IPR010330">
    <property type="entry name" value="CoiA_nuc"/>
</dbReference>
<dbReference type="EMBL" id="JBHRRZ010000039">
    <property type="protein sequence ID" value="MFC2949917.1"/>
    <property type="molecule type" value="Genomic_DNA"/>
</dbReference>
<keyword evidence="5" id="KW-1185">Reference proteome</keyword>
<evidence type="ECO:0000259" key="2">
    <source>
        <dbReference type="Pfam" id="PF25164"/>
    </source>
</evidence>
<dbReference type="InterPro" id="IPR057252">
    <property type="entry name" value="CoiA_C"/>
</dbReference>
<feature type="domain" description="Competence protein CoiA C-terminal" evidence="3">
    <location>
        <begin position="235"/>
        <end position="375"/>
    </location>
</feature>
<sequence length="393" mass="46066">MLQAISEQGIAVNLAACSRKEIDTWKRTGVFYCPSCSKPVIIKAGPKVIPHFAHQSVRNCPSSVGGEGMYHEKGKRLLYRWLHAQHLEVELEAYLPNIKQRPDLLLTINGRQIAMEYQCARISEKQIYSRNKGYIQKGIIPIWILGENRMKRKTAEHLQIDHFSIHLAHKFSSDFPLTLFYFCPHTLQFIMFQDIYFTSAGLAIGKFSQERLDKLRLPDIFRVKVYSQQRLFSLWKREKYRFRVRKNRQLHGKELAWHQWLYLKGKHVEQLPSLVHLPVPSQYLMNSPPWNWQSRLLIDLIAPLPQEKEFTLQHCQQFVRLNKTSPSQFPLIKTPGDPVLEYLQLLVEAGLLSQVRQGVYRKFRQVEYYSHIEQAVAGDDELMEVLSNRQKAK</sequence>
<comment type="caution">
    <text evidence="4">The sequence shown here is derived from an EMBL/GenBank/DDBJ whole genome shotgun (WGS) entry which is preliminary data.</text>
</comment>